<gene>
    <name evidence="1" type="ORF">E3J62_02015</name>
</gene>
<sequence length="63" mass="7332">MECTMEANKKDCNCTYEPCSRKGKCCECIKYHWGMGELPACFFPDDVERTYNRSIAKFVSLYS</sequence>
<dbReference type="EMBL" id="SOJN01000025">
    <property type="protein sequence ID" value="TET47278.1"/>
    <property type="molecule type" value="Genomic_DNA"/>
</dbReference>
<evidence type="ECO:0008006" key="3">
    <source>
        <dbReference type="Google" id="ProtNLM"/>
    </source>
</evidence>
<reference evidence="1 2" key="1">
    <citation type="submission" date="2019-03" db="EMBL/GenBank/DDBJ databases">
        <title>Metabolic potential of uncultured bacteria and archaea associated with petroleum seepage in deep-sea sediments.</title>
        <authorList>
            <person name="Dong X."/>
            <person name="Hubert C."/>
        </authorList>
    </citation>
    <scope>NUCLEOTIDE SEQUENCE [LARGE SCALE GENOMIC DNA]</scope>
    <source>
        <strain evidence="1">E44_bin18</strain>
    </source>
</reference>
<evidence type="ECO:0000313" key="1">
    <source>
        <dbReference type="EMBL" id="TET47278.1"/>
    </source>
</evidence>
<protein>
    <recommendedName>
        <fullName evidence="3">Cytosolic protein</fullName>
    </recommendedName>
</protein>
<evidence type="ECO:0000313" key="2">
    <source>
        <dbReference type="Proteomes" id="UP000315525"/>
    </source>
</evidence>
<dbReference type="AlphaFoldDB" id="A0A523UXL4"/>
<organism evidence="1 2">
    <name type="scientific">candidate division TA06 bacterium</name>
    <dbReference type="NCBI Taxonomy" id="2250710"/>
    <lineage>
        <taxon>Bacteria</taxon>
        <taxon>Bacteria division TA06</taxon>
    </lineage>
</organism>
<accession>A0A523UXL4</accession>
<name>A0A523UXL4_UNCT6</name>
<dbReference type="Pfam" id="PF20095">
    <property type="entry name" value="DUF6485"/>
    <property type="match status" value="1"/>
</dbReference>
<proteinExistence type="predicted"/>
<comment type="caution">
    <text evidence="1">The sequence shown here is derived from an EMBL/GenBank/DDBJ whole genome shotgun (WGS) entry which is preliminary data.</text>
</comment>
<dbReference type="Proteomes" id="UP000315525">
    <property type="component" value="Unassembled WGS sequence"/>
</dbReference>